<feature type="chain" id="PRO_5016852357" description="Amidohydrolase-related domain-containing protein" evidence="1">
    <location>
        <begin position="20"/>
        <end position="170"/>
    </location>
</feature>
<evidence type="ECO:0008006" key="4">
    <source>
        <dbReference type="Google" id="ProtNLM"/>
    </source>
</evidence>
<feature type="non-terminal residue" evidence="2">
    <location>
        <position position="170"/>
    </location>
</feature>
<evidence type="ECO:0000256" key="1">
    <source>
        <dbReference type="SAM" id="SignalP"/>
    </source>
</evidence>
<keyword evidence="1" id="KW-0732">Signal</keyword>
<organism evidence="2 3">
    <name type="scientific">PS1 clade bacterium</name>
    <dbReference type="NCBI Taxonomy" id="2175152"/>
    <lineage>
        <taxon>Bacteria</taxon>
        <taxon>Pseudomonadati</taxon>
        <taxon>Pseudomonadota</taxon>
        <taxon>Alphaproteobacteria</taxon>
        <taxon>PS1 clade</taxon>
    </lineage>
</organism>
<proteinExistence type="predicted"/>
<accession>A0A368DNW1</accession>
<dbReference type="EMBL" id="QOQD01000007">
    <property type="protein sequence ID" value="RCL73344.1"/>
    <property type="molecule type" value="Genomic_DNA"/>
</dbReference>
<protein>
    <recommendedName>
        <fullName evidence="4">Amidohydrolase-related domain-containing protein</fullName>
    </recommendedName>
</protein>
<reference evidence="2 3" key="1">
    <citation type="journal article" date="2018" name="Microbiome">
        <title>Fine metagenomic profile of the Mediterranean stratified and mixed water columns revealed by assembly and recruitment.</title>
        <authorList>
            <person name="Haro-Moreno J.M."/>
            <person name="Lopez-Perez M."/>
            <person name="De La Torre J.R."/>
            <person name="Picazo A."/>
            <person name="Camacho A."/>
            <person name="Rodriguez-Valera F."/>
        </authorList>
    </citation>
    <scope>NUCLEOTIDE SEQUENCE [LARGE SCALE GENOMIC DNA]</scope>
    <source>
        <strain evidence="2">MED-G57</strain>
    </source>
</reference>
<feature type="signal peptide" evidence="1">
    <location>
        <begin position="1"/>
        <end position="19"/>
    </location>
</feature>
<sequence>MIYKLVFIFLFFLNFNTFAHDYPQYQAIDGYNCDRASDINLTNQCRQSRKWTKPYNGMLYDGHIHPHKTKNIDKYTEELRHNKYELIVIADTPNGYKSYLKRDEKRHKTLKKITKLFNTKILCGGHVPGLIQKGKFDLAQDYLDRTISQIETGICIGFGEIGIQHFDKSC</sequence>
<comment type="caution">
    <text evidence="2">The sequence shown here is derived from an EMBL/GenBank/DDBJ whole genome shotgun (WGS) entry which is preliminary data.</text>
</comment>
<dbReference type="Proteomes" id="UP000253570">
    <property type="component" value="Unassembled WGS sequence"/>
</dbReference>
<dbReference type="AlphaFoldDB" id="A0A368DNW1"/>
<evidence type="ECO:0000313" key="2">
    <source>
        <dbReference type="EMBL" id="RCL73344.1"/>
    </source>
</evidence>
<gene>
    <name evidence="2" type="ORF">DBW71_03585</name>
</gene>
<name>A0A368DNW1_9PROT</name>
<evidence type="ECO:0000313" key="3">
    <source>
        <dbReference type="Proteomes" id="UP000253570"/>
    </source>
</evidence>